<sequence length="260" mass="29043">MSRILALLLTALLLPMSVWGASEESISLSDVVSALETPFKGTDPAAAIYDFEADFFQESRIASLDRAQRGRGSVWFKFNRTVSREGSNPMFRWEYRQPTMQEIVCDGETLWVYLPENNQVIQSDISSVTGRAAENPVTFLTGLGNLSRDFSIRWASPNRDAEGNFVLELQPRRVSQLVSSMRMVVDKDVVSDQRNLSGASGVRHEQLFPILSTTVHDPNGNSTVIEFSGIRVNRGLSDSFFNFILPADVEVVRPEDMPGF</sequence>
<feature type="chain" id="PRO_5002115636" description="Outer membrane lipoprotein carrier protein LolA" evidence="2">
    <location>
        <begin position="21"/>
        <end position="260"/>
    </location>
</feature>
<evidence type="ECO:0008006" key="5">
    <source>
        <dbReference type="Google" id="ProtNLM"/>
    </source>
</evidence>
<reference evidence="3 4" key="1">
    <citation type="journal article" date="2015" name="Genome Announc.">
        <title>Genomes of Geoalkalibacter ferrihydriticus Z-0531T and Geoalkalibacter subterraneus Red1T, Two Haloalkaliphilic Metal-Reducing Deltaproteobacteria.</title>
        <authorList>
            <person name="Badalamenti J.P."/>
            <person name="Krajmalnik-Brown R."/>
            <person name="Torres C.I."/>
            <person name="Bond D.R."/>
        </authorList>
    </citation>
    <scope>NUCLEOTIDE SEQUENCE [LARGE SCALE GENOMIC DNA]</scope>
    <source>
        <strain evidence="3 4">Red1</strain>
    </source>
</reference>
<proteinExistence type="predicted"/>
<keyword evidence="4" id="KW-1185">Reference proteome</keyword>
<organism evidence="3 4">
    <name type="scientific">Geoalkalibacter subterraneus</name>
    <dbReference type="NCBI Taxonomy" id="483547"/>
    <lineage>
        <taxon>Bacteria</taxon>
        <taxon>Pseudomonadati</taxon>
        <taxon>Thermodesulfobacteriota</taxon>
        <taxon>Desulfuromonadia</taxon>
        <taxon>Desulfuromonadales</taxon>
        <taxon>Geoalkalibacteraceae</taxon>
        <taxon>Geoalkalibacter</taxon>
    </lineage>
</organism>
<evidence type="ECO:0000313" key="4">
    <source>
        <dbReference type="Proteomes" id="UP000035036"/>
    </source>
</evidence>
<keyword evidence="1 2" id="KW-0732">Signal</keyword>
<dbReference type="PANTHER" id="PTHR35869">
    <property type="entry name" value="OUTER-MEMBRANE LIPOPROTEIN CARRIER PROTEIN"/>
    <property type="match status" value="1"/>
</dbReference>
<dbReference type="KEGG" id="gsb:GSUB_15785"/>
<dbReference type="AlphaFoldDB" id="A0A0B5FVV9"/>
<dbReference type="SUPFAM" id="SSF89392">
    <property type="entry name" value="Prokaryotic lipoproteins and lipoprotein localization factors"/>
    <property type="match status" value="1"/>
</dbReference>
<accession>A0A0B5FVV9</accession>
<dbReference type="Proteomes" id="UP000035036">
    <property type="component" value="Chromosome"/>
</dbReference>
<feature type="signal peptide" evidence="2">
    <location>
        <begin position="1"/>
        <end position="20"/>
    </location>
</feature>
<protein>
    <recommendedName>
        <fullName evidence="5">Outer membrane lipoprotein carrier protein LolA</fullName>
    </recommendedName>
</protein>
<dbReference type="CDD" id="cd16325">
    <property type="entry name" value="LolA"/>
    <property type="match status" value="1"/>
</dbReference>
<dbReference type="Pfam" id="PF03548">
    <property type="entry name" value="LolA"/>
    <property type="match status" value="1"/>
</dbReference>
<dbReference type="RefSeq" id="WP_040201689.1">
    <property type="nucleotide sequence ID" value="NZ_CP010311.1"/>
</dbReference>
<dbReference type="InterPro" id="IPR004564">
    <property type="entry name" value="OM_lipoprot_carrier_LolA-like"/>
</dbReference>
<evidence type="ECO:0000313" key="3">
    <source>
        <dbReference type="EMBL" id="AJF07721.1"/>
    </source>
</evidence>
<evidence type="ECO:0000256" key="2">
    <source>
        <dbReference type="SAM" id="SignalP"/>
    </source>
</evidence>
<name>A0A0B5FVV9_9BACT</name>
<dbReference type="PANTHER" id="PTHR35869:SF1">
    <property type="entry name" value="OUTER-MEMBRANE LIPOPROTEIN CARRIER PROTEIN"/>
    <property type="match status" value="1"/>
</dbReference>
<dbReference type="Gene3D" id="2.50.20.10">
    <property type="entry name" value="Lipoprotein localisation LolA/LolB/LppX"/>
    <property type="match status" value="1"/>
</dbReference>
<gene>
    <name evidence="3" type="ORF">GSUB_15785</name>
</gene>
<dbReference type="HOGENOM" id="CLU_087560_2_2_7"/>
<evidence type="ECO:0000256" key="1">
    <source>
        <dbReference type="ARBA" id="ARBA00022729"/>
    </source>
</evidence>
<dbReference type="STRING" id="483547.GSUB_15785"/>
<dbReference type="OrthoDB" id="9785727at2"/>
<dbReference type="InterPro" id="IPR029046">
    <property type="entry name" value="LolA/LolB/LppX"/>
</dbReference>
<dbReference type="EMBL" id="CP010311">
    <property type="protein sequence ID" value="AJF07721.1"/>
    <property type="molecule type" value="Genomic_DNA"/>
</dbReference>